<gene>
    <name evidence="5" type="ORF">D6851_07025</name>
</gene>
<protein>
    <submittedName>
        <fullName evidence="5">Enoyl-CoA hydratase</fullName>
    </submittedName>
</protein>
<dbReference type="PROSITE" id="PS00166">
    <property type="entry name" value="ENOYL_COA_HYDRATASE"/>
    <property type="match status" value="1"/>
</dbReference>
<dbReference type="FunFam" id="3.90.226.10:FF:000009">
    <property type="entry name" value="Carnitinyl-CoA dehydratase"/>
    <property type="match status" value="1"/>
</dbReference>
<dbReference type="GO" id="GO:0016829">
    <property type="term" value="F:lyase activity"/>
    <property type="evidence" value="ECO:0007669"/>
    <property type="project" value="UniProtKB-KW"/>
</dbReference>
<organism evidence="5 6">
    <name type="scientific">Altericroceibacterium spongiae</name>
    <dbReference type="NCBI Taxonomy" id="2320269"/>
    <lineage>
        <taxon>Bacteria</taxon>
        <taxon>Pseudomonadati</taxon>
        <taxon>Pseudomonadota</taxon>
        <taxon>Alphaproteobacteria</taxon>
        <taxon>Sphingomonadales</taxon>
        <taxon>Erythrobacteraceae</taxon>
        <taxon>Altericroceibacterium</taxon>
    </lineage>
</organism>
<proteinExistence type="inferred from homology"/>
<dbReference type="InterPro" id="IPR018376">
    <property type="entry name" value="Enoyl-CoA_hyd/isom_CS"/>
</dbReference>
<accession>A0A420EM56</accession>
<dbReference type="SUPFAM" id="SSF52096">
    <property type="entry name" value="ClpP/crotonase"/>
    <property type="match status" value="1"/>
</dbReference>
<evidence type="ECO:0000313" key="6">
    <source>
        <dbReference type="Proteomes" id="UP000284395"/>
    </source>
</evidence>
<evidence type="ECO:0000256" key="2">
    <source>
        <dbReference type="ARBA" id="ARBA00023098"/>
    </source>
</evidence>
<dbReference type="InterPro" id="IPR029045">
    <property type="entry name" value="ClpP/crotonase-like_dom_sf"/>
</dbReference>
<dbReference type="Gene3D" id="3.90.226.10">
    <property type="entry name" value="2-enoyl-CoA Hydratase, Chain A, domain 1"/>
    <property type="match status" value="1"/>
</dbReference>
<reference evidence="5 6" key="1">
    <citation type="submission" date="2018-09" db="EMBL/GenBank/DDBJ databases">
        <title>Altererythrobacter spongiae sp. nov., isolated from a marine sponge.</title>
        <authorList>
            <person name="Zhuang L."/>
            <person name="Luo L."/>
        </authorList>
    </citation>
    <scope>NUCLEOTIDE SEQUENCE [LARGE SCALE GENOMIC DNA]</scope>
    <source>
        <strain evidence="5 6">HN-Y73</strain>
    </source>
</reference>
<dbReference type="GO" id="GO:0006635">
    <property type="term" value="P:fatty acid beta-oxidation"/>
    <property type="evidence" value="ECO:0007669"/>
    <property type="project" value="TreeGrafter"/>
</dbReference>
<dbReference type="PANTHER" id="PTHR11941">
    <property type="entry name" value="ENOYL-COA HYDRATASE-RELATED"/>
    <property type="match status" value="1"/>
</dbReference>
<keyword evidence="2" id="KW-0443">Lipid metabolism</keyword>
<dbReference type="OrthoDB" id="9802898at2"/>
<keyword evidence="3" id="KW-0456">Lyase</keyword>
<sequence length="262" mass="27645">MSGVKSEPVLFERKGPHIALVTINRPEARNAVNGDVAEGIEAIVETVEADRDIRAVILTGAGGKVFSAGADLKEVNAGNLDRLMRPGSGFAGLVYARRTKPWIAAVEGLALAGGCELALACDMIVASEGGAFGLPEVMRGLAAGAGGLYRLPRVLPRAIAIEMIVTADRLSSERAAEFGMVNRVVPAGETVAAALEIAEKIAGNAPLAVGESLAIIKQAYDLSEPELAELSYEAQERLRLTEDFKEGPLAFIEKRAPRWTGR</sequence>
<evidence type="ECO:0000313" key="5">
    <source>
        <dbReference type="EMBL" id="RKF21769.1"/>
    </source>
</evidence>
<dbReference type="InterPro" id="IPR014748">
    <property type="entry name" value="Enoyl-CoA_hydra_C"/>
</dbReference>
<dbReference type="AlphaFoldDB" id="A0A420EM56"/>
<evidence type="ECO:0000256" key="4">
    <source>
        <dbReference type="RuleBase" id="RU003707"/>
    </source>
</evidence>
<dbReference type="PANTHER" id="PTHR11941:SF169">
    <property type="entry name" value="(7AS)-7A-METHYL-1,5-DIOXO-2,3,5,6,7,7A-HEXAHYDRO-1H-INDENE-CARBOXYL-COA HYDROLASE"/>
    <property type="match status" value="1"/>
</dbReference>
<evidence type="ECO:0000256" key="1">
    <source>
        <dbReference type="ARBA" id="ARBA00005254"/>
    </source>
</evidence>
<dbReference type="Gene3D" id="1.10.12.10">
    <property type="entry name" value="Lyase 2-enoyl-coa Hydratase, Chain A, domain 2"/>
    <property type="match status" value="1"/>
</dbReference>
<evidence type="ECO:0000256" key="3">
    <source>
        <dbReference type="ARBA" id="ARBA00023239"/>
    </source>
</evidence>
<dbReference type="CDD" id="cd06558">
    <property type="entry name" value="crotonase-like"/>
    <property type="match status" value="1"/>
</dbReference>
<dbReference type="RefSeq" id="WP_120324178.1">
    <property type="nucleotide sequence ID" value="NZ_RAPF01000003.1"/>
</dbReference>
<dbReference type="Pfam" id="PF00378">
    <property type="entry name" value="ECH_1"/>
    <property type="match status" value="1"/>
</dbReference>
<keyword evidence="6" id="KW-1185">Reference proteome</keyword>
<comment type="similarity">
    <text evidence="1 4">Belongs to the enoyl-CoA hydratase/isomerase family.</text>
</comment>
<dbReference type="EMBL" id="RAPF01000003">
    <property type="protein sequence ID" value="RKF21769.1"/>
    <property type="molecule type" value="Genomic_DNA"/>
</dbReference>
<comment type="caution">
    <text evidence="5">The sequence shown here is derived from an EMBL/GenBank/DDBJ whole genome shotgun (WGS) entry which is preliminary data.</text>
</comment>
<dbReference type="InterPro" id="IPR001753">
    <property type="entry name" value="Enoyl-CoA_hydra/iso"/>
</dbReference>
<name>A0A420EM56_9SPHN</name>
<dbReference type="Proteomes" id="UP000284395">
    <property type="component" value="Unassembled WGS sequence"/>
</dbReference>